<dbReference type="eggNOG" id="COG1218">
    <property type="taxonomic scope" value="Bacteria"/>
</dbReference>
<dbReference type="InterPro" id="IPR000760">
    <property type="entry name" value="Inositol_monophosphatase-like"/>
</dbReference>
<evidence type="ECO:0000313" key="11">
    <source>
        <dbReference type="EMBL" id="ACT50565.1"/>
    </source>
</evidence>
<dbReference type="AlphaFoldDB" id="C6XDE0"/>
<dbReference type="InterPro" id="IPR020583">
    <property type="entry name" value="Inositol_monoP_metal-BS"/>
</dbReference>
<keyword evidence="12" id="KW-1185">Reference proteome</keyword>
<feature type="binding site" evidence="9">
    <location>
        <begin position="95"/>
        <end position="98"/>
    </location>
    <ligand>
        <name>substrate</name>
    </ligand>
</feature>
<dbReference type="InterPro" id="IPR020550">
    <property type="entry name" value="Inositol_monophosphatase_CS"/>
</dbReference>
<protein>
    <recommendedName>
        <fullName evidence="9">3'(2'),5'-bisphosphate nucleotidase CysQ</fullName>
        <ecNumber evidence="9">3.1.3.7</ecNumber>
    </recommendedName>
    <alternativeName>
        <fullName evidence="9">3'(2'),5-bisphosphonucleoside 3'(2')-phosphohydrolase</fullName>
    </alternativeName>
    <alternativeName>
        <fullName evidence="9">3'-phosphoadenosine 5'-phosphate phosphatase</fullName>
        <shortName evidence="9">PAP phosphatase</shortName>
    </alternativeName>
</protein>
<comment type="subcellular location">
    <subcellularLocation>
        <location evidence="9">Cell inner membrane</location>
        <topology evidence="9">Peripheral membrane protein</topology>
        <orientation evidence="9">Cytoplasmic side</orientation>
    </subcellularLocation>
</comment>
<keyword evidence="3 9" id="KW-1003">Cell membrane</keyword>
<dbReference type="GO" id="GO:0050427">
    <property type="term" value="P:3'-phosphoadenosine 5'-phosphosulfate metabolic process"/>
    <property type="evidence" value="ECO:0007669"/>
    <property type="project" value="TreeGrafter"/>
</dbReference>
<feature type="binding site" evidence="9">
    <location>
        <position position="223"/>
    </location>
    <ligand>
        <name>Mg(2+)</name>
        <dbReference type="ChEBI" id="CHEBI:18420"/>
        <label>2</label>
    </ligand>
</feature>
<dbReference type="HAMAP" id="MF_02095">
    <property type="entry name" value="CysQ"/>
    <property type="match status" value="1"/>
</dbReference>
<gene>
    <name evidence="9" type="primary">cysQ</name>
    <name evidence="11" type="ordered locus">Msip34_1319</name>
</gene>
<keyword evidence="5 9" id="KW-0479">Metal-binding</keyword>
<dbReference type="HOGENOM" id="CLU_044118_3_0_4"/>
<evidence type="ECO:0000256" key="8">
    <source>
        <dbReference type="ARBA" id="ARBA00023136"/>
    </source>
</evidence>
<evidence type="ECO:0000256" key="9">
    <source>
        <dbReference type="HAMAP-Rule" id="MF_02095"/>
    </source>
</evidence>
<dbReference type="SUPFAM" id="SSF56655">
    <property type="entry name" value="Carbohydrate phosphatase"/>
    <property type="match status" value="1"/>
</dbReference>
<keyword evidence="7 9" id="KW-0460">Magnesium</keyword>
<dbReference type="EMBL" id="CP001674">
    <property type="protein sequence ID" value="ACT50565.1"/>
    <property type="molecule type" value="Genomic_DNA"/>
</dbReference>
<comment type="similarity">
    <text evidence="2 9">Belongs to the inositol monophosphatase superfamily. CysQ family.</text>
</comment>
<dbReference type="NCBIfam" id="TIGR01331">
    <property type="entry name" value="bisphos_cysQ"/>
    <property type="match status" value="1"/>
</dbReference>
<dbReference type="RefSeq" id="WP_015830040.1">
    <property type="nucleotide sequence ID" value="NC_012969.1"/>
</dbReference>
<dbReference type="PROSITE" id="PS00629">
    <property type="entry name" value="IMP_1"/>
    <property type="match status" value="1"/>
</dbReference>
<feature type="binding site" evidence="9 10">
    <location>
        <position position="93"/>
    </location>
    <ligand>
        <name>Mg(2+)</name>
        <dbReference type="ChEBI" id="CHEBI:18420"/>
        <label>2</label>
    </ligand>
</feature>
<dbReference type="FunFam" id="3.30.540.10:FF:000007">
    <property type="entry name" value="3'(2'),5'-bisphosphate nucleotidase CysQ"/>
    <property type="match status" value="1"/>
</dbReference>
<dbReference type="Proteomes" id="UP000002743">
    <property type="component" value="Chromosome"/>
</dbReference>
<dbReference type="GO" id="GO:0005886">
    <property type="term" value="C:plasma membrane"/>
    <property type="evidence" value="ECO:0007669"/>
    <property type="project" value="UniProtKB-SubCell"/>
</dbReference>
<accession>C6XDE0</accession>
<dbReference type="EC" id="3.1.3.7" evidence="9"/>
<feature type="binding site" evidence="9">
    <location>
        <position position="93"/>
    </location>
    <ligand>
        <name>Mg(2+)</name>
        <dbReference type="ChEBI" id="CHEBI:18420"/>
        <label>1</label>
    </ligand>
</feature>
<evidence type="ECO:0000256" key="4">
    <source>
        <dbReference type="ARBA" id="ARBA00022519"/>
    </source>
</evidence>
<feature type="binding site" evidence="10">
    <location>
        <position position="223"/>
    </location>
    <ligand>
        <name>Mg(2+)</name>
        <dbReference type="ChEBI" id="CHEBI:18420"/>
        <label>1</label>
        <note>catalytic</note>
    </ligand>
</feature>
<dbReference type="CDD" id="cd01638">
    <property type="entry name" value="CysQ"/>
    <property type="match status" value="1"/>
</dbReference>
<dbReference type="Pfam" id="PF00459">
    <property type="entry name" value="Inositol_P"/>
    <property type="match status" value="1"/>
</dbReference>
<proteinExistence type="inferred from homology"/>
<evidence type="ECO:0000256" key="3">
    <source>
        <dbReference type="ARBA" id="ARBA00022475"/>
    </source>
</evidence>
<keyword evidence="6 9" id="KW-0378">Hydrolase</keyword>
<comment type="cofactor">
    <cofactor evidence="9 10">
        <name>Mg(2+)</name>
        <dbReference type="ChEBI" id="CHEBI:18420"/>
    </cofactor>
</comment>
<dbReference type="PRINTS" id="PR00377">
    <property type="entry name" value="IMPHPHTASES"/>
</dbReference>
<dbReference type="Gene3D" id="3.30.540.10">
    <property type="entry name" value="Fructose-1,6-Bisphosphatase, subunit A, domain 1"/>
    <property type="match status" value="1"/>
</dbReference>
<comment type="function">
    <text evidence="9">Converts adenosine-3',5'-bisphosphate (PAP) to AMP.</text>
</comment>
<dbReference type="PANTHER" id="PTHR43028">
    <property type="entry name" value="3'(2'),5'-BISPHOSPHATE NUCLEOTIDASE 1"/>
    <property type="match status" value="1"/>
</dbReference>
<dbReference type="InterPro" id="IPR006240">
    <property type="entry name" value="CysQ"/>
</dbReference>
<dbReference type="InterPro" id="IPR050725">
    <property type="entry name" value="CysQ/Inositol_MonoPase"/>
</dbReference>
<dbReference type="KEGG" id="mei:Msip34_1319"/>
<evidence type="ECO:0000313" key="12">
    <source>
        <dbReference type="Proteomes" id="UP000002743"/>
    </source>
</evidence>
<feature type="binding site" evidence="10">
    <location>
        <position position="73"/>
    </location>
    <ligand>
        <name>Mg(2+)</name>
        <dbReference type="ChEBI" id="CHEBI:18420"/>
        <label>1</label>
        <note>catalytic</note>
    </ligand>
</feature>
<feature type="binding site" evidence="9">
    <location>
        <position position="73"/>
    </location>
    <ligand>
        <name>Mg(2+)</name>
        <dbReference type="ChEBI" id="CHEBI:18420"/>
        <label>1</label>
    </ligand>
</feature>
<feature type="binding site" evidence="9">
    <location>
        <position position="95"/>
    </location>
    <ligand>
        <name>Mg(2+)</name>
        <dbReference type="ChEBI" id="CHEBI:18420"/>
        <label>1</label>
    </ligand>
</feature>
<dbReference type="GO" id="GO:0046854">
    <property type="term" value="P:phosphatidylinositol phosphate biosynthetic process"/>
    <property type="evidence" value="ECO:0007669"/>
    <property type="project" value="InterPro"/>
</dbReference>
<dbReference type="OrthoDB" id="9785695at2"/>
<keyword evidence="8 9" id="KW-0472">Membrane</keyword>
<evidence type="ECO:0000256" key="10">
    <source>
        <dbReference type="PIRSR" id="PIRSR600760-2"/>
    </source>
</evidence>
<dbReference type="GO" id="GO:0000287">
    <property type="term" value="F:magnesium ion binding"/>
    <property type="evidence" value="ECO:0007669"/>
    <property type="project" value="UniProtKB-UniRule"/>
</dbReference>
<feature type="binding site" evidence="9">
    <location>
        <position position="96"/>
    </location>
    <ligand>
        <name>Mg(2+)</name>
        <dbReference type="ChEBI" id="CHEBI:18420"/>
        <label>2</label>
    </ligand>
</feature>
<feature type="binding site" evidence="9">
    <location>
        <position position="223"/>
    </location>
    <ligand>
        <name>substrate</name>
    </ligand>
</feature>
<comment type="catalytic activity">
    <reaction evidence="1 9">
        <text>adenosine 3',5'-bisphosphate + H2O = AMP + phosphate</text>
        <dbReference type="Rhea" id="RHEA:10040"/>
        <dbReference type="ChEBI" id="CHEBI:15377"/>
        <dbReference type="ChEBI" id="CHEBI:43474"/>
        <dbReference type="ChEBI" id="CHEBI:58343"/>
        <dbReference type="ChEBI" id="CHEBI:456215"/>
        <dbReference type="EC" id="3.1.3.7"/>
    </reaction>
</comment>
<dbReference type="PANTHER" id="PTHR43028:SF5">
    <property type="entry name" value="3'(2'),5'-BISPHOSPHATE NUCLEOTIDASE 1"/>
    <property type="match status" value="1"/>
</dbReference>
<sequence>MTTDTPIALQALLPDVIRIAKEAGKAIMEVYQGEFSFTRKADASPVTAADLAAHEVIEKGLSALPWQLPVLSEESVLAPYFVRQQWQHYWLVDPLDGTREFIKRNGEFTVNIALIHEGISILGVVYAPVTGDLYYAAQGAGAFHQADQSEPRQIHARALALPHITIAGSRSHSQVRMQHFTDQLSRNYSPPQVISIGSSLKICLVAEGRADVYPRLGLTSEWDTAAGQCVLEQAGGHLVDMAGNRLIYNSKESLLNPEFFACGATPHAWQLYLE</sequence>
<reference evidence="11 12" key="2">
    <citation type="journal article" date="2011" name="J. Bacteriol.">
        <title>Genomes of three methylotrophs from a single niche uncover genetic and metabolic divergence of Methylophilaceae.</title>
        <authorList>
            <person name="Lapidus A."/>
            <person name="Clum A."/>
            <person name="Labutti K."/>
            <person name="Kaluzhnaya M.G."/>
            <person name="Lim S."/>
            <person name="Beck D.A."/>
            <person name="Glavina Del Rio T."/>
            <person name="Nolan M."/>
            <person name="Mavromatis K."/>
            <person name="Huntemann M."/>
            <person name="Lucas S."/>
            <person name="Lidstrom M.E."/>
            <person name="Ivanova N."/>
            <person name="Chistoserdova L."/>
        </authorList>
    </citation>
    <scope>NUCLEOTIDE SEQUENCE [LARGE SCALE GENOMIC DNA]</scope>
    <source>
        <strain evidence="11 12">SIP3-4</strain>
    </source>
</reference>
<evidence type="ECO:0000256" key="5">
    <source>
        <dbReference type="ARBA" id="ARBA00022723"/>
    </source>
</evidence>
<keyword evidence="4 9" id="KW-0997">Cell inner membrane</keyword>
<feature type="binding site" evidence="10">
    <location>
        <position position="95"/>
    </location>
    <ligand>
        <name>Mg(2+)</name>
        <dbReference type="ChEBI" id="CHEBI:18420"/>
        <label>1</label>
        <note>catalytic</note>
    </ligand>
</feature>
<dbReference type="STRING" id="582744.Msip34_1319"/>
<dbReference type="Gene3D" id="3.40.190.80">
    <property type="match status" value="1"/>
</dbReference>
<reference evidence="12" key="1">
    <citation type="submission" date="2009-07" db="EMBL/GenBank/DDBJ databases">
        <title>Complete sequence of chromosome of Methylovorus sp. SIP3-4.</title>
        <authorList>
            <person name="Lucas S."/>
            <person name="Copeland A."/>
            <person name="Lapidus A."/>
            <person name="Glavina del Rio T."/>
            <person name="Tice H."/>
            <person name="Bruce D."/>
            <person name="Goodwin L."/>
            <person name="Pitluck S."/>
            <person name="Clum A."/>
            <person name="Larimer F."/>
            <person name="Land M."/>
            <person name="Hauser L."/>
            <person name="Kyrpides N."/>
            <person name="Mikhailova N."/>
            <person name="Kayluzhnaya M."/>
            <person name="Chistoserdova L."/>
        </authorList>
    </citation>
    <scope>NUCLEOTIDE SEQUENCE [LARGE SCALE GENOMIC DNA]</scope>
    <source>
        <strain evidence="12">SIP3-4</strain>
    </source>
</reference>
<feature type="binding site" evidence="9">
    <location>
        <position position="73"/>
    </location>
    <ligand>
        <name>substrate</name>
    </ligand>
</feature>
<evidence type="ECO:0000256" key="7">
    <source>
        <dbReference type="ARBA" id="ARBA00022842"/>
    </source>
</evidence>
<evidence type="ECO:0000256" key="2">
    <source>
        <dbReference type="ARBA" id="ARBA00005289"/>
    </source>
</evidence>
<dbReference type="GO" id="GO:0008441">
    <property type="term" value="F:3'(2'),5'-bisphosphate nucleotidase activity"/>
    <property type="evidence" value="ECO:0007669"/>
    <property type="project" value="UniProtKB-UniRule"/>
</dbReference>
<dbReference type="GO" id="GO:0000103">
    <property type="term" value="P:sulfate assimilation"/>
    <property type="evidence" value="ECO:0007669"/>
    <property type="project" value="TreeGrafter"/>
</dbReference>
<evidence type="ECO:0000256" key="1">
    <source>
        <dbReference type="ARBA" id="ARBA00001625"/>
    </source>
</evidence>
<evidence type="ECO:0000256" key="6">
    <source>
        <dbReference type="ARBA" id="ARBA00022801"/>
    </source>
</evidence>
<feature type="binding site" evidence="10">
    <location>
        <position position="96"/>
    </location>
    <ligand>
        <name>Mg(2+)</name>
        <dbReference type="ChEBI" id="CHEBI:18420"/>
        <label>1</label>
        <note>catalytic</note>
    </ligand>
</feature>
<organism evidence="11 12">
    <name type="scientific">Methylovorus glucosotrophus (strain SIP3-4)</name>
    <dbReference type="NCBI Taxonomy" id="582744"/>
    <lineage>
        <taxon>Bacteria</taxon>
        <taxon>Pseudomonadati</taxon>
        <taxon>Pseudomonadota</taxon>
        <taxon>Betaproteobacteria</taxon>
        <taxon>Nitrosomonadales</taxon>
        <taxon>Methylophilaceae</taxon>
        <taxon>Methylovorus</taxon>
    </lineage>
</organism>
<name>C6XDE0_METGS</name>
<dbReference type="PROSITE" id="PS00630">
    <property type="entry name" value="IMP_2"/>
    <property type="match status" value="1"/>
</dbReference>